<dbReference type="Proteomes" id="UP000011713">
    <property type="component" value="Unassembled WGS sequence"/>
</dbReference>
<reference evidence="1" key="2">
    <citation type="submission" date="2015-06" db="UniProtKB">
        <authorList>
            <consortium name="EnsemblProtists"/>
        </authorList>
    </citation>
    <scope>IDENTIFICATION</scope>
    <source>
        <strain evidence="1">Emoy2</strain>
    </source>
</reference>
<dbReference type="InParanoid" id="M4BC80"/>
<dbReference type="VEuPathDB" id="FungiDB:HpaG803895"/>
<proteinExistence type="predicted"/>
<sequence length="65" mass="6870">MERRDTCSYHRPRSYTRTTLELGAAVTASTVATADAPGTADAAVVGAIVERHLCSISLASFDKSI</sequence>
<evidence type="ECO:0000313" key="1">
    <source>
        <dbReference type="EnsemblProtists" id="HpaP803895"/>
    </source>
</evidence>
<reference evidence="2" key="1">
    <citation type="journal article" date="2010" name="Science">
        <title>Signatures of adaptation to obligate biotrophy in the Hyaloperonospora arabidopsidis genome.</title>
        <authorList>
            <person name="Baxter L."/>
            <person name="Tripathy S."/>
            <person name="Ishaque N."/>
            <person name="Boot N."/>
            <person name="Cabral A."/>
            <person name="Kemen E."/>
            <person name="Thines M."/>
            <person name="Ah-Fong A."/>
            <person name="Anderson R."/>
            <person name="Badejoko W."/>
            <person name="Bittner-Eddy P."/>
            <person name="Boore J.L."/>
            <person name="Chibucos M.C."/>
            <person name="Coates M."/>
            <person name="Dehal P."/>
            <person name="Delehaunty K."/>
            <person name="Dong S."/>
            <person name="Downton P."/>
            <person name="Dumas B."/>
            <person name="Fabro G."/>
            <person name="Fronick C."/>
            <person name="Fuerstenberg S.I."/>
            <person name="Fulton L."/>
            <person name="Gaulin E."/>
            <person name="Govers F."/>
            <person name="Hughes L."/>
            <person name="Humphray S."/>
            <person name="Jiang R.H."/>
            <person name="Judelson H."/>
            <person name="Kamoun S."/>
            <person name="Kyung K."/>
            <person name="Meijer H."/>
            <person name="Minx P."/>
            <person name="Morris P."/>
            <person name="Nelson J."/>
            <person name="Phuntumart V."/>
            <person name="Qutob D."/>
            <person name="Rehmany A."/>
            <person name="Rougon-Cardoso A."/>
            <person name="Ryden P."/>
            <person name="Torto-Alalibo T."/>
            <person name="Studholme D."/>
            <person name="Wang Y."/>
            <person name="Win J."/>
            <person name="Wood J."/>
            <person name="Clifton S.W."/>
            <person name="Rogers J."/>
            <person name="Van den Ackerveken G."/>
            <person name="Jones J.D."/>
            <person name="McDowell J.M."/>
            <person name="Beynon J."/>
            <person name="Tyler B.M."/>
        </authorList>
    </citation>
    <scope>NUCLEOTIDE SEQUENCE [LARGE SCALE GENOMIC DNA]</scope>
    <source>
        <strain evidence="2">Emoy2</strain>
    </source>
</reference>
<protein>
    <submittedName>
        <fullName evidence="1">Uncharacterized protein</fullName>
    </submittedName>
</protein>
<dbReference type="HOGENOM" id="CLU_2872439_0_0_1"/>
<name>M4BC80_HYAAE</name>
<accession>M4BC80</accession>
<keyword evidence="2" id="KW-1185">Reference proteome</keyword>
<evidence type="ECO:0000313" key="2">
    <source>
        <dbReference type="Proteomes" id="UP000011713"/>
    </source>
</evidence>
<dbReference type="EnsemblProtists" id="HpaT803895">
    <property type="protein sequence ID" value="HpaP803895"/>
    <property type="gene ID" value="HpaG803895"/>
</dbReference>
<dbReference type="EMBL" id="JH598126">
    <property type="status" value="NOT_ANNOTATED_CDS"/>
    <property type="molecule type" value="Genomic_DNA"/>
</dbReference>
<organism evidence="1 2">
    <name type="scientific">Hyaloperonospora arabidopsidis (strain Emoy2)</name>
    <name type="common">Downy mildew agent</name>
    <name type="synonym">Peronospora arabidopsidis</name>
    <dbReference type="NCBI Taxonomy" id="559515"/>
    <lineage>
        <taxon>Eukaryota</taxon>
        <taxon>Sar</taxon>
        <taxon>Stramenopiles</taxon>
        <taxon>Oomycota</taxon>
        <taxon>Peronosporomycetes</taxon>
        <taxon>Peronosporales</taxon>
        <taxon>Peronosporaceae</taxon>
        <taxon>Hyaloperonospora</taxon>
    </lineage>
</organism>
<dbReference type="AlphaFoldDB" id="M4BC80"/>